<keyword evidence="2" id="KW-1133">Transmembrane helix</keyword>
<name>A0ABT3E1W5_9XANT</name>
<dbReference type="RefSeq" id="WP_267082626.1">
    <property type="nucleotide sequence ID" value="NZ_CP099530.1"/>
</dbReference>
<evidence type="ECO:0000256" key="2">
    <source>
        <dbReference type="SAM" id="Phobius"/>
    </source>
</evidence>
<dbReference type="Proteomes" id="UP001320843">
    <property type="component" value="Unassembled WGS sequence"/>
</dbReference>
<comment type="caution">
    <text evidence="3">The sequence shown here is derived from an EMBL/GenBank/DDBJ whole genome shotgun (WGS) entry which is preliminary data.</text>
</comment>
<feature type="region of interest" description="Disordered" evidence="1">
    <location>
        <begin position="281"/>
        <end position="348"/>
    </location>
</feature>
<evidence type="ECO:0000313" key="4">
    <source>
        <dbReference type="Proteomes" id="UP001320843"/>
    </source>
</evidence>
<reference evidence="3 4" key="1">
    <citation type="submission" date="2022-06" db="EMBL/GenBank/DDBJ databases">
        <title>Dynamics of rice microbiomes reveals core vertical transmitted seed endophytes.</title>
        <authorList>
            <person name="Liao K."/>
            <person name="Zhang X."/>
        </authorList>
    </citation>
    <scope>NUCLEOTIDE SEQUENCE [LARGE SCALE GENOMIC DNA]</scope>
    <source>
        <strain evidence="3 4">YT10-10-1</strain>
    </source>
</reference>
<keyword evidence="2" id="KW-0472">Membrane</keyword>
<feature type="transmembrane region" description="Helical" evidence="2">
    <location>
        <begin position="147"/>
        <end position="177"/>
    </location>
</feature>
<sequence>MRIERLDVVLRARSAWEAMELGSALVRRHAGAIWKPWLLVTLPLFAVLNLGAWAIDALWLAPLLLWWLKPVLDRIPLFVISRAVFGDVPRVRDTVRAQGAWGWRTLIGYLTWRRLSPARSVFMPLELLEGASASQQRERRRTLGGAIYGHALLMASVFATFEGMLSLACIATIFLFVPIDLLPETARAAWSLIGQQTPVWADIGFNAIAWLAMTLIEPFFVGAGFGLYLNRRTQLEAWDVEMALRRMAARLRGAAPLALLCVALLATPAAALRAQPAADDTAVQTAAEQDAPADAARDDGTDADADTDTDTDSDADADADADADTDTDSKPAADTHHHNAAHPVPLDEVFDTEPAADARFARAADRAYADPLLTAKRTIGYWKKRNPDEPPKPDDKQQDLTAFGKWMKAAAQAIAFVGKWGMWVLAGILLLVLLLTARHWLPWMRGSGRRRATVATAPEHTPVLAPQPLPDDVATVARRAWREGRHRDALALLYRASVATLCERADLVLPPSATEAQCLRAAQRLPDDADRSLFARMVRVWQHAAYAGRLPEDGAFDALVDDLQRQFRWQA</sequence>
<feature type="compositionally biased region" description="Acidic residues" evidence="1">
    <location>
        <begin position="301"/>
        <end position="326"/>
    </location>
</feature>
<feature type="compositionally biased region" description="Basic and acidic residues" evidence="1">
    <location>
        <begin position="327"/>
        <end position="337"/>
    </location>
</feature>
<feature type="transmembrane region" description="Helical" evidence="2">
    <location>
        <begin position="251"/>
        <end position="272"/>
    </location>
</feature>
<dbReference type="EMBL" id="JANFWR010000036">
    <property type="protein sequence ID" value="MCW0401179.1"/>
    <property type="molecule type" value="Genomic_DNA"/>
</dbReference>
<gene>
    <name evidence="3" type="ORF">NB700_003735</name>
</gene>
<feature type="transmembrane region" description="Helical" evidence="2">
    <location>
        <begin position="207"/>
        <end position="230"/>
    </location>
</feature>
<keyword evidence="2" id="KW-0812">Transmembrane</keyword>
<feature type="transmembrane region" description="Helical" evidence="2">
    <location>
        <begin position="44"/>
        <end position="68"/>
    </location>
</feature>
<organism evidence="3 4">
    <name type="scientific">Xanthomonas sacchari</name>
    <dbReference type="NCBI Taxonomy" id="56458"/>
    <lineage>
        <taxon>Bacteria</taxon>
        <taxon>Pseudomonadati</taxon>
        <taxon>Pseudomonadota</taxon>
        <taxon>Gammaproteobacteria</taxon>
        <taxon>Lysobacterales</taxon>
        <taxon>Lysobacteraceae</taxon>
        <taxon>Xanthomonas</taxon>
    </lineage>
</organism>
<evidence type="ECO:0000313" key="3">
    <source>
        <dbReference type="EMBL" id="MCW0401179.1"/>
    </source>
</evidence>
<protein>
    <recommendedName>
        <fullName evidence="5">DUF4129 domain-containing protein</fullName>
    </recommendedName>
</protein>
<proteinExistence type="predicted"/>
<evidence type="ECO:0008006" key="5">
    <source>
        <dbReference type="Google" id="ProtNLM"/>
    </source>
</evidence>
<evidence type="ECO:0000256" key="1">
    <source>
        <dbReference type="SAM" id="MobiDB-lite"/>
    </source>
</evidence>
<feature type="transmembrane region" description="Helical" evidence="2">
    <location>
        <begin position="420"/>
        <end position="441"/>
    </location>
</feature>
<feature type="compositionally biased region" description="Low complexity" evidence="1">
    <location>
        <begin position="285"/>
        <end position="294"/>
    </location>
</feature>
<keyword evidence="4" id="KW-1185">Reference proteome</keyword>
<accession>A0ABT3E1W5</accession>